<proteinExistence type="predicted"/>
<sequence length="397" mass="45947">MLSYPQPTVLSPDLLLSFPQEILQLIFTEYLLDGLENELKGRVFNRLRSRIIEFRHIVHITKPIRGVCRSWAKATRSVAFTDKSARQNLILRVPRLFTEREVNVFPELKDCMVRLCHPYWLDDLAAILPQLANLELSYICAIIWQEDDVMDVMRGRVGHLGYGRFEARIMETFVAEAIAAGVDIVDCNGKRSKTCHHKSFDDERVEADAARAVKDFIFKESLALWYYNAQLVRQILSHFSCLTLLSMPDFLQLPLVADIKYFFPTFQNGDESSFSSISFAPPQMLQELEIKYRQQGRRYLDIMAPIEQLELLTSHYNPILALLHGQVPALGPPTLWSLRMMNKWRSDTVDWDVASECRRMMKHLVHEAVSNIPDHRKPQSLDTQKLMGIMDMEADPY</sequence>
<organism evidence="1 2">
    <name type="scientific">Pochonia chlamydosporia 170</name>
    <dbReference type="NCBI Taxonomy" id="1380566"/>
    <lineage>
        <taxon>Eukaryota</taxon>
        <taxon>Fungi</taxon>
        <taxon>Dikarya</taxon>
        <taxon>Ascomycota</taxon>
        <taxon>Pezizomycotina</taxon>
        <taxon>Sordariomycetes</taxon>
        <taxon>Hypocreomycetidae</taxon>
        <taxon>Hypocreales</taxon>
        <taxon>Clavicipitaceae</taxon>
        <taxon>Pochonia</taxon>
    </lineage>
</organism>
<dbReference type="KEGG" id="pchm:VFPPC_06137"/>
<protein>
    <submittedName>
        <fullName evidence="1">Uncharacterized protein</fullName>
    </submittedName>
</protein>
<dbReference type="OrthoDB" id="4326491at2759"/>
<reference evidence="1 2" key="1">
    <citation type="journal article" date="2016" name="PLoS Pathog.">
        <title>Biosynthesis of antibiotic leucinostatins in bio-control fungus Purpureocillium lilacinum and their inhibition on phytophthora revealed by genome mining.</title>
        <authorList>
            <person name="Wang G."/>
            <person name="Liu Z."/>
            <person name="Lin R."/>
            <person name="Li E."/>
            <person name="Mao Z."/>
            <person name="Ling J."/>
            <person name="Yang Y."/>
            <person name="Yin W.B."/>
            <person name="Xie B."/>
        </authorList>
    </citation>
    <scope>NUCLEOTIDE SEQUENCE [LARGE SCALE GENOMIC DNA]</scope>
    <source>
        <strain evidence="1">170</strain>
    </source>
</reference>
<evidence type="ECO:0000313" key="1">
    <source>
        <dbReference type="EMBL" id="OAQ64958.1"/>
    </source>
</evidence>
<dbReference type="AlphaFoldDB" id="A0A179FI55"/>
<keyword evidence="2" id="KW-1185">Reference proteome</keyword>
<evidence type="ECO:0000313" key="2">
    <source>
        <dbReference type="Proteomes" id="UP000078397"/>
    </source>
</evidence>
<dbReference type="GeneID" id="28849220"/>
<name>A0A179FI55_METCM</name>
<dbReference type="EMBL" id="LSBJ02000005">
    <property type="protein sequence ID" value="OAQ64958.1"/>
    <property type="molecule type" value="Genomic_DNA"/>
</dbReference>
<accession>A0A179FI55</accession>
<dbReference type="RefSeq" id="XP_018142272.1">
    <property type="nucleotide sequence ID" value="XM_018285226.1"/>
</dbReference>
<dbReference type="Proteomes" id="UP000078397">
    <property type="component" value="Unassembled WGS sequence"/>
</dbReference>
<gene>
    <name evidence="1" type="ORF">VFPPC_06137</name>
</gene>
<comment type="caution">
    <text evidence="1">The sequence shown here is derived from an EMBL/GenBank/DDBJ whole genome shotgun (WGS) entry which is preliminary data.</text>
</comment>